<evidence type="ECO:0000313" key="4">
    <source>
        <dbReference type="Proteomes" id="UP000030680"/>
    </source>
</evidence>
<keyword evidence="4" id="KW-1185">Reference proteome</keyword>
<evidence type="ECO:0000256" key="2">
    <source>
        <dbReference type="SAM" id="MobiDB-lite"/>
    </source>
</evidence>
<accession>M2XU71</accession>
<dbReference type="AlphaFoldDB" id="M2XU71"/>
<dbReference type="EMBL" id="KB454535">
    <property type="protein sequence ID" value="EME27213.1"/>
    <property type="molecule type" value="Genomic_DNA"/>
</dbReference>
<feature type="compositionally biased region" description="Polar residues" evidence="2">
    <location>
        <begin position="132"/>
        <end position="142"/>
    </location>
</feature>
<evidence type="ECO:0000313" key="3">
    <source>
        <dbReference type="EMBL" id="EME27213.1"/>
    </source>
</evidence>
<sequence length="340" mass="37721">MSSCVRSKIEWQSSVNPAGNRLEYIDGHLSFLGSPVEGMPSQTLLERSGSSNKLKVIEELSTQIRGLQTELEKAYEEIERLKRFRKSPEGVEQVKGVTSEEFLSQGVGYRSVSDYYLAQSRKNILTRKRSFPNMSYSNSEGNLQKLQQSESLKQPSYQSLSRNGSVDFLEKNNHSLSNAMKKSQAHMTSANDKSIKKSGRVKDSFAACYTADLKNSVASVSEVSDPLQVSEPGIAKSDFSHSCFRAPIASALQVNGQSSNEKEWIWNGSAFSESTSLDEIVDSPFGEMRRDSFTYSDLSGAECFSDDVDSLSLGSILDDVTINTDEPIWSFGHLYSDLQL</sequence>
<dbReference type="RefSeq" id="XP_005703733.1">
    <property type="nucleotide sequence ID" value="XM_005703676.1"/>
</dbReference>
<feature type="coiled-coil region" evidence="1">
    <location>
        <begin position="57"/>
        <end position="84"/>
    </location>
</feature>
<feature type="compositionally biased region" description="Low complexity" evidence="2">
    <location>
        <begin position="143"/>
        <end position="154"/>
    </location>
</feature>
<protein>
    <submittedName>
        <fullName evidence="3">Uncharacterized protein</fullName>
    </submittedName>
</protein>
<organism evidence="3 4">
    <name type="scientific">Galdieria sulphuraria</name>
    <name type="common">Red alga</name>
    <dbReference type="NCBI Taxonomy" id="130081"/>
    <lineage>
        <taxon>Eukaryota</taxon>
        <taxon>Rhodophyta</taxon>
        <taxon>Bangiophyceae</taxon>
        <taxon>Galdieriales</taxon>
        <taxon>Galdieriaceae</taxon>
        <taxon>Galdieria</taxon>
    </lineage>
</organism>
<dbReference type="GeneID" id="17086141"/>
<dbReference type="KEGG" id="gsl:Gasu_51940"/>
<dbReference type="Gramene" id="EME27213">
    <property type="protein sequence ID" value="EME27213"/>
    <property type="gene ID" value="Gasu_51940"/>
</dbReference>
<dbReference type="Proteomes" id="UP000030680">
    <property type="component" value="Unassembled WGS sequence"/>
</dbReference>
<dbReference type="OrthoDB" id="10372199at2759"/>
<proteinExistence type="predicted"/>
<keyword evidence="1" id="KW-0175">Coiled coil</keyword>
<evidence type="ECO:0000256" key="1">
    <source>
        <dbReference type="SAM" id="Coils"/>
    </source>
</evidence>
<reference evidence="4" key="1">
    <citation type="journal article" date="2013" name="Science">
        <title>Gene transfer from bacteria and archaea facilitated evolution of an extremophilic eukaryote.</title>
        <authorList>
            <person name="Schonknecht G."/>
            <person name="Chen W.H."/>
            <person name="Ternes C.M."/>
            <person name="Barbier G.G."/>
            <person name="Shrestha R.P."/>
            <person name="Stanke M."/>
            <person name="Brautigam A."/>
            <person name="Baker B.J."/>
            <person name="Banfield J.F."/>
            <person name="Garavito R.M."/>
            <person name="Carr K."/>
            <person name="Wilkerson C."/>
            <person name="Rensing S.A."/>
            <person name="Gagneul D."/>
            <person name="Dickenson N.E."/>
            <person name="Oesterhelt C."/>
            <person name="Lercher M.J."/>
            <person name="Weber A.P."/>
        </authorList>
    </citation>
    <scope>NUCLEOTIDE SEQUENCE [LARGE SCALE GENOMIC DNA]</scope>
    <source>
        <strain evidence="4">074W</strain>
    </source>
</reference>
<feature type="region of interest" description="Disordered" evidence="2">
    <location>
        <begin position="131"/>
        <end position="159"/>
    </location>
</feature>
<name>M2XU71_GALSU</name>
<gene>
    <name evidence="3" type="ORF">Gasu_51940</name>
</gene>